<sequence length="129" mass="14815">MMASMETIKRQIKGKRVAEEEMGKGRTDSRYSGDHDKQVTPSQTESRSLRLGDTQSRTSRTRYSRSERRRTKRSCTEGSRYQPSYTHQMTSGHTDLPWSADLGTVLEERAQRREDHQACAPKGSLLYSD</sequence>
<organism evidence="2 3">
    <name type="scientific">Camellia sinensis</name>
    <name type="common">Tea plant</name>
    <name type="synonym">Thea sinensis</name>
    <dbReference type="NCBI Taxonomy" id="4442"/>
    <lineage>
        <taxon>Eukaryota</taxon>
        <taxon>Viridiplantae</taxon>
        <taxon>Streptophyta</taxon>
        <taxon>Embryophyta</taxon>
        <taxon>Tracheophyta</taxon>
        <taxon>Spermatophyta</taxon>
        <taxon>Magnoliopsida</taxon>
        <taxon>eudicotyledons</taxon>
        <taxon>Gunneridae</taxon>
        <taxon>Pentapetalae</taxon>
        <taxon>asterids</taxon>
        <taxon>Ericales</taxon>
        <taxon>Theaceae</taxon>
        <taxon>Camellia</taxon>
    </lineage>
</organism>
<feature type="region of interest" description="Disordered" evidence="1">
    <location>
        <begin position="1"/>
        <end position="98"/>
    </location>
</feature>
<protein>
    <submittedName>
        <fullName evidence="2">Uncharacterized protein</fullName>
    </submittedName>
</protein>
<dbReference type="Proteomes" id="UP000593564">
    <property type="component" value="Unassembled WGS sequence"/>
</dbReference>
<feature type="compositionally biased region" description="Polar residues" evidence="1">
    <location>
        <begin position="77"/>
        <end position="93"/>
    </location>
</feature>
<comment type="caution">
    <text evidence="2">The sequence shown here is derived from an EMBL/GenBank/DDBJ whole genome shotgun (WGS) entry which is preliminary data.</text>
</comment>
<reference evidence="2 3" key="2">
    <citation type="submission" date="2020-07" db="EMBL/GenBank/DDBJ databases">
        <title>Genome assembly of wild tea tree DASZ reveals pedigree and selection history of tea varieties.</title>
        <authorList>
            <person name="Zhang W."/>
        </authorList>
    </citation>
    <scope>NUCLEOTIDE SEQUENCE [LARGE SCALE GENOMIC DNA]</scope>
    <source>
        <strain evidence="3">cv. G240</strain>
        <tissue evidence="2">Leaf</tissue>
    </source>
</reference>
<evidence type="ECO:0000313" key="2">
    <source>
        <dbReference type="EMBL" id="KAF5931909.1"/>
    </source>
</evidence>
<dbReference type="AlphaFoldDB" id="A0A7J7FUE3"/>
<evidence type="ECO:0000313" key="3">
    <source>
        <dbReference type="Proteomes" id="UP000593564"/>
    </source>
</evidence>
<accession>A0A7J7FUE3</accession>
<keyword evidence="3" id="KW-1185">Reference proteome</keyword>
<gene>
    <name evidence="2" type="ORF">HYC85_028080</name>
</gene>
<dbReference type="EMBL" id="JACBKZ010000014">
    <property type="protein sequence ID" value="KAF5931909.1"/>
    <property type="molecule type" value="Genomic_DNA"/>
</dbReference>
<proteinExistence type="predicted"/>
<reference evidence="3" key="1">
    <citation type="journal article" date="2020" name="Nat. Commun.">
        <title>Genome assembly of wild tea tree DASZ reveals pedigree and selection history of tea varieties.</title>
        <authorList>
            <person name="Zhang W."/>
            <person name="Zhang Y."/>
            <person name="Qiu H."/>
            <person name="Guo Y."/>
            <person name="Wan H."/>
            <person name="Zhang X."/>
            <person name="Scossa F."/>
            <person name="Alseekh S."/>
            <person name="Zhang Q."/>
            <person name="Wang P."/>
            <person name="Xu L."/>
            <person name="Schmidt M.H."/>
            <person name="Jia X."/>
            <person name="Li D."/>
            <person name="Zhu A."/>
            <person name="Guo F."/>
            <person name="Chen W."/>
            <person name="Ni D."/>
            <person name="Usadel B."/>
            <person name="Fernie A.R."/>
            <person name="Wen W."/>
        </authorList>
    </citation>
    <scope>NUCLEOTIDE SEQUENCE [LARGE SCALE GENOMIC DNA]</scope>
    <source>
        <strain evidence="3">cv. G240</strain>
    </source>
</reference>
<evidence type="ECO:0000256" key="1">
    <source>
        <dbReference type="SAM" id="MobiDB-lite"/>
    </source>
</evidence>
<name>A0A7J7FUE3_CAMSI</name>
<feature type="compositionally biased region" description="Basic and acidic residues" evidence="1">
    <location>
        <begin position="16"/>
        <end position="38"/>
    </location>
</feature>
<feature type="compositionally biased region" description="Basic residues" evidence="1">
    <location>
        <begin position="59"/>
        <end position="73"/>
    </location>
</feature>